<evidence type="ECO:0000313" key="5">
    <source>
        <dbReference type="EMBL" id="GAA3534549.1"/>
    </source>
</evidence>
<dbReference type="SUPFAM" id="SSF48208">
    <property type="entry name" value="Six-hairpin glycosidases"/>
    <property type="match status" value="1"/>
</dbReference>
<dbReference type="RefSeq" id="WP_345559578.1">
    <property type="nucleotide sequence ID" value="NZ_BAABDQ010000002.1"/>
</dbReference>
<dbReference type="Pfam" id="PF20736">
    <property type="entry name" value="Glyco_hydro127M"/>
    <property type="match status" value="1"/>
</dbReference>
<keyword evidence="5" id="KW-0378">Hydrolase</keyword>
<dbReference type="EMBL" id="BAABDQ010000002">
    <property type="protein sequence ID" value="GAA3534549.1"/>
    <property type="molecule type" value="Genomic_DNA"/>
</dbReference>
<protein>
    <submittedName>
        <fullName evidence="5">Glycoside hydrolase family 127 protein</fullName>
    </submittedName>
</protein>
<dbReference type="Proteomes" id="UP001500630">
    <property type="component" value="Unassembled WGS sequence"/>
</dbReference>
<dbReference type="PANTHER" id="PTHR43465">
    <property type="entry name" value="DUF1680 DOMAIN PROTEIN (AFU_ORTHOLOGUE AFUA_1G08910)"/>
    <property type="match status" value="1"/>
</dbReference>
<evidence type="ECO:0000313" key="6">
    <source>
        <dbReference type="Proteomes" id="UP001500630"/>
    </source>
</evidence>
<evidence type="ECO:0000256" key="1">
    <source>
        <dbReference type="SAM" id="MobiDB-lite"/>
    </source>
</evidence>
<dbReference type="InterPro" id="IPR008928">
    <property type="entry name" value="6-hairpin_glycosidase_sf"/>
</dbReference>
<dbReference type="InterPro" id="IPR049049">
    <property type="entry name" value="Beta-AFase-like_GH127_C"/>
</dbReference>
<gene>
    <name evidence="5" type="ORF">GCM10022419_012500</name>
</gene>
<evidence type="ECO:0000259" key="2">
    <source>
        <dbReference type="Pfam" id="PF07944"/>
    </source>
</evidence>
<dbReference type="Pfam" id="PF20737">
    <property type="entry name" value="Glyco_hydro127C"/>
    <property type="match status" value="1"/>
</dbReference>
<keyword evidence="6" id="KW-1185">Reference proteome</keyword>
<dbReference type="InterPro" id="IPR049046">
    <property type="entry name" value="Beta-AFase-like_GH127_middle"/>
</dbReference>
<comment type="caution">
    <text evidence="5">The sequence shown here is derived from an EMBL/GenBank/DDBJ whole genome shotgun (WGS) entry which is preliminary data.</text>
</comment>
<sequence length="676" mass="72941">MSDDSVVRPRPEAAVTLRPVSGGRIEGGFWGARQRVNREVTIPLGGERIRESGAFANLELTARGAGGEHRGKVFADSDVYKWLEAVAWERGRADDDGLARSYTEAAALVAAAQAPDGYLHTHTQLTGRERYFDLASSHELYCAGHLMQAAVAGSRATGDRRLLDVATRFADHLVKDLSDDALDGHPEVETGLAELYRETGARPYLELAARMVTTRGRELLPLKGHHGPGIRQDRVPLREATTVEGHAVRAMYLAAGATDVAVETADLGLLTALGDQWRDLVAAKTYLTGGLGANWYGEQFGGPHELTPETAYCETCAAIGSVQWSWRMLLATGDPAYADLMERTLYNAVLPGISIGGDRFFYVNALRVRAGANPDDRRAPARGRQDWYGTACCPPNVMRLLSSLDHYMATRDEDGVQLHLYAPGVIRSGDVLLEVETDYPWGGRVEIVIREAPDRPWTLTLRIPSWAESSDVALTPTGAHGRTAAGGRTAADGPGTEGRPAGDGRAAHGQPGAEGRPAGDGRNADGRSGDPGGLRRVRRTWRPGDRVTLDLAVRPRLTAAVPRLDVARGQVAVERGPLVYCLEQADHRGVIVDDLCVADADLRDGTPITGLPPEVVPVLARGRAHVHRQADGGFPYRTAAAPLEPEHEGPIDLTFVPYYAWANRGAGPMTVWAPMH</sequence>
<feature type="domain" description="Non-reducing end beta-L-arabinofuranosidase-like GH127 C-terminal" evidence="4">
    <location>
        <begin position="555"/>
        <end position="674"/>
    </location>
</feature>
<dbReference type="InterPro" id="IPR012878">
    <property type="entry name" value="Beta-AFase-like_GH127_cat"/>
</dbReference>
<feature type="compositionally biased region" description="Basic and acidic residues" evidence="1">
    <location>
        <begin position="517"/>
        <end position="528"/>
    </location>
</feature>
<organism evidence="5 6">
    <name type="scientific">Nonomuraea rosea</name>
    <dbReference type="NCBI Taxonomy" id="638574"/>
    <lineage>
        <taxon>Bacteria</taxon>
        <taxon>Bacillati</taxon>
        <taxon>Actinomycetota</taxon>
        <taxon>Actinomycetes</taxon>
        <taxon>Streptosporangiales</taxon>
        <taxon>Streptosporangiaceae</taxon>
        <taxon>Nonomuraea</taxon>
    </lineage>
</organism>
<feature type="domain" description="Non-reducing end beta-L-arabinofuranosidase-like GH127 middle" evidence="3">
    <location>
        <begin position="416"/>
        <end position="474"/>
    </location>
</feature>
<dbReference type="PANTHER" id="PTHR43465:SF2">
    <property type="entry name" value="DUF1680 DOMAIN PROTEIN (AFU_ORTHOLOGUE AFUA_1G08910)"/>
    <property type="match status" value="1"/>
</dbReference>
<dbReference type="Pfam" id="PF07944">
    <property type="entry name" value="Beta-AFase-like_GH127_cat"/>
    <property type="match status" value="1"/>
</dbReference>
<evidence type="ECO:0000259" key="3">
    <source>
        <dbReference type="Pfam" id="PF20736"/>
    </source>
</evidence>
<evidence type="ECO:0000259" key="4">
    <source>
        <dbReference type="Pfam" id="PF20737"/>
    </source>
</evidence>
<dbReference type="InterPro" id="IPR049174">
    <property type="entry name" value="Beta-AFase-like"/>
</dbReference>
<dbReference type="GO" id="GO:0016787">
    <property type="term" value="F:hydrolase activity"/>
    <property type="evidence" value="ECO:0007669"/>
    <property type="project" value="UniProtKB-KW"/>
</dbReference>
<feature type="domain" description="Non-reducing end beta-L-arabinofuranosidase-like GH127 catalytic" evidence="2">
    <location>
        <begin position="25"/>
        <end position="404"/>
    </location>
</feature>
<reference evidence="6" key="1">
    <citation type="journal article" date="2019" name="Int. J. Syst. Evol. Microbiol.">
        <title>The Global Catalogue of Microorganisms (GCM) 10K type strain sequencing project: providing services to taxonomists for standard genome sequencing and annotation.</title>
        <authorList>
            <consortium name="The Broad Institute Genomics Platform"/>
            <consortium name="The Broad Institute Genome Sequencing Center for Infectious Disease"/>
            <person name="Wu L."/>
            <person name="Ma J."/>
        </authorList>
    </citation>
    <scope>NUCLEOTIDE SEQUENCE [LARGE SCALE GENOMIC DNA]</scope>
    <source>
        <strain evidence="6">JCM 17326</strain>
    </source>
</reference>
<feature type="region of interest" description="Disordered" evidence="1">
    <location>
        <begin position="473"/>
        <end position="541"/>
    </location>
</feature>
<proteinExistence type="predicted"/>
<name>A0ABP6VIQ6_9ACTN</name>
<feature type="compositionally biased region" description="Low complexity" evidence="1">
    <location>
        <begin position="475"/>
        <end position="494"/>
    </location>
</feature>
<accession>A0ABP6VIQ6</accession>